<evidence type="ECO:0000259" key="8">
    <source>
        <dbReference type="PROSITE" id="PS50894"/>
    </source>
</evidence>
<name>A0A1Y6C685_9BACT</name>
<dbReference type="InterPro" id="IPR003594">
    <property type="entry name" value="HATPase_dom"/>
</dbReference>
<dbReference type="InterPro" id="IPR008207">
    <property type="entry name" value="Sig_transdc_His_kin_Hpt_dom"/>
</dbReference>
<dbReference type="PANTHER" id="PTHR43395:SF8">
    <property type="entry name" value="HISTIDINE KINASE"/>
    <property type="match status" value="1"/>
</dbReference>
<keyword evidence="7" id="KW-1133">Transmembrane helix</keyword>
<keyword evidence="3 6" id="KW-0597">Phosphoprotein</keyword>
<accession>A0A1Y6C685</accession>
<dbReference type="AlphaFoldDB" id="A0A1Y6C685"/>
<evidence type="ECO:0000256" key="3">
    <source>
        <dbReference type="ARBA" id="ARBA00022553"/>
    </source>
</evidence>
<dbReference type="SMART" id="SM00387">
    <property type="entry name" value="HATPase_c"/>
    <property type="match status" value="1"/>
</dbReference>
<dbReference type="FunFam" id="3.30.565.10:FF:000016">
    <property type="entry name" value="Chemotaxis protein CheA, putative"/>
    <property type="match status" value="1"/>
</dbReference>
<dbReference type="SUPFAM" id="SSF55874">
    <property type="entry name" value="ATPase domain of HSP90 chaperone/DNA topoisomerase II/histidine kinase"/>
    <property type="match status" value="1"/>
</dbReference>
<sequence length="688" mass="77338">MKLRSFLVLTVVACLCWAYLSVYQLHALRQIILSEQTTHVIQALSNPNPNLKTPFMEHFSLSEKVSERTLNPQLAKGIDALKKLGGTQDPQVKTLKVGEHTWIVGVSRRTDQVILINLSRIESERALNMWMENLAILAIVILGIWMLIKLLSSYMMGEFQALRDSLIALAEGKDNVSFQSRSAETKQMAMAFNHIALRSSQMQQAKNFQNDREQMKTNQLKSDNQYLNSIVRLVHEGLLVIDESLTIQEGVSDRAKILLKQKDLKGQAFIEVLSEVVTSPGHELEKLKGCLMTAFNLFLPEQFGDIMKSSPRHLPVSFGDHNGLYEFNYAPYIEGDKVKKIIVTFRSEAGEQALRNVEIFGARQTVEGLVQIHDHLADPWKKQSLLGYADEHAMSMAKAIAHVKGGYQLDETFRILHTVKGASRSLGLDFMDQLCHESESILEKSRQGDILTDEDTMLVKSYLCSMQKALEAIRDFLQQTAAADSQGEENSWSYKWNGFTQEVSCSMTQIADELGKEINIDWVSKPGKMNETDFRFMKNNILHILRNALDHGIESPTERSSKNKSIQGDISVKVEFSGGEWEVIVSDDGRGIDKESLWKKAVSKGLQVKHFNRWSNDDILDLICHPGFSSRDTVDHLSGRGVGMDAVACDARQVGGKFHLMKTSARGTTFKLQWPERGSVSEVSTLSA</sequence>
<evidence type="ECO:0000256" key="6">
    <source>
        <dbReference type="PROSITE-ProRule" id="PRU00110"/>
    </source>
</evidence>
<evidence type="ECO:0000256" key="1">
    <source>
        <dbReference type="ARBA" id="ARBA00000085"/>
    </source>
</evidence>
<dbReference type="SUPFAM" id="SSF47226">
    <property type="entry name" value="Histidine-containing phosphotransfer domain, HPT domain"/>
    <property type="match status" value="1"/>
</dbReference>
<comment type="catalytic activity">
    <reaction evidence="1">
        <text>ATP + protein L-histidine = ADP + protein N-phospho-L-histidine.</text>
        <dbReference type="EC" id="2.7.13.3"/>
    </reaction>
</comment>
<dbReference type="Pfam" id="PF01627">
    <property type="entry name" value="Hpt"/>
    <property type="match status" value="1"/>
</dbReference>
<dbReference type="GO" id="GO:0000155">
    <property type="term" value="F:phosphorelay sensor kinase activity"/>
    <property type="evidence" value="ECO:0007669"/>
    <property type="project" value="UniProtKB-ARBA"/>
</dbReference>
<feature type="transmembrane region" description="Helical" evidence="7">
    <location>
        <begin position="134"/>
        <end position="156"/>
    </location>
</feature>
<dbReference type="EMBL" id="FWZT01000011">
    <property type="protein sequence ID" value="SMF36526.1"/>
    <property type="molecule type" value="Genomic_DNA"/>
</dbReference>
<keyword evidence="7" id="KW-0812">Transmembrane</keyword>
<organism evidence="9 10">
    <name type="scientific">Pseudobacteriovorax antillogorgiicola</name>
    <dbReference type="NCBI Taxonomy" id="1513793"/>
    <lineage>
        <taxon>Bacteria</taxon>
        <taxon>Pseudomonadati</taxon>
        <taxon>Bdellovibrionota</taxon>
        <taxon>Oligoflexia</taxon>
        <taxon>Oligoflexales</taxon>
        <taxon>Pseudobacteriovoracaceae</taxon>
        <taxon>Pseudobacteriovorax</taxon>
    </lineage>
</organism>
<dbReference type="CDD" id="cd00088">
    <property type="entry name" value="HPT"/>
    <property type="match status" value="1"/>
</dbReference>
<protein>
    <recommendedName>
        <fullName evidence="2">histidine kinase</fullName>
        <ecNumber evidence="2">2.7.13.3</ecNumber>
    </recommendedName>
</protein>
<dbReference type="OrthoDB" id="9803176at2"/>
<keyword evidence="7" id="KW-0472">Membrane</keyword>
<dbReference type="Gene3D" id="3.30.565.10">
    <property type="entry name" value="Histidine kinase-like ATPase, C-terminal domain"/>
    <property type="match status" value="1"/>
</dbReference>
<feature type="modified residue" description="Phosphohistidine" evidence="6">
    <location>
        <position position="417"/>
    </location>
</feature>
<evidence type="ECO:0000256" key="5">
    <source>
        <dbReference type="ARBA" id="ARBA00022777"/>
    </source>
</evidence>
<keyword evidence="4" id="KW-0808">Transferase</keyword>
<evidence type="ECO:0000256" key="7">
    <source>
        <dbReference type="SAM" id="Phobius"/>
    </source>
</evidence>
<feature type="transmembrane region" description="Helical" evidence="7">
    <location>
        <begin position="6"/>
        <end position="25"/>
    </location>
</feature>
<keyword evidence="10" id="KW-1185">Reference proteome</keyword>
<dbReference type="InterPro" id="IPR036890">
    <property type="entry name" value="HATPase_C_sf"/>
</dbReference>
<dbReference type="PRINTS" id="PR00344">
    <property type="entry name" value="BCTRLSENSOR"/>
</dbReference>
<dbReference type="Gene3D" id="1.20.120.160">
    <property type="entry name" value="HPT domain"/>
    <property type="match status" value="1"/>
</dbReference>
<dbReference type="InterPro" id="IPR051315">
    <property type="entry name" value="Bact_Chemotaxis_CheA"/>
</dbReference>
<keyword evidence="5" id="KW-0418">Kinase</keyword>
<evidence type="ECO:0000313" key="10">
    <source>
        <dbReference type="Proteomes" id="UP000192907"/>
    </source>
</evidence>
<evidence type="ECO:0000313" key="9">
    <source>
        <dbReference type="EMBL" id="SMF36526.1"/>
    </source>
</evidence>
<dbReference type="STRING" id="1513793.SAMN06296036_11145"/>
<dbReference type="RefSeq" id="WP_132320201.1">
    <property type="nucleotide sequence ID" value="NZ_FWZT01000011.1"/>
</dbReference>
<feature type="domain" description="HPt" evidence="8">
    <location>
        <begin position="378"/>
        <end position="476"/>
    </location>
</feature>
<reference evidence="10" key="1">
    <citation type="submission" date="2017-04" db="EMBL/GenBank/DDBJ databases">
        <authorList>
            <person name="Varghese N."/>
            <person name="Submissions S."/>
        </authorList>
    </citation>
    <scope>NUCLEOTIDE SEQUENCE [LARGE SCALE GENOMIC DNA]</scope>
    <source>
        <strain evidence="10">RKEM611</strain>
    </source>
</reference>
<dbReference type="EC" id="2.7.13.3" evidence="2"/>
<dbReference type="InterPro" id="IPR036641">
    <property type="entry name" value="HPT_dom_sf"/>
</dbReference>
<dbReference type="InterPro" id="IPR004358">
    <property type="entry name" value="Sig_transdc_His_kin-like_C"/>
</dbReference>
<proteinExistence type="predicted"/>
<evidence type="ECO:0000256" key="2">
    <source>
        <dbReference type="ARBA" id="ARBA00012438"/>
    </source>
</evidence>
<evidence type="ECO:0000256" key="4">
    <source>
        <dbReference type="ARBA" id="ARBA00022679"/>
    </source>
</evidence>
<gene>
    <name evidence="9" type="ORF">SAMN06296036_11145</name>
</gene>
<dbReference type="Pfam" id="PF02518">
    <property type="entry name" value="HATPase_c"/>
    <property type="match status" value="1"/>
</dbReference>
<dbReference type="PROSITE" id="PS50894">
    <property type="entry name" value="HPT"/>
    <property type="match status" value="1"/>
</dbReference>
<dbReference type="Proteomes" id="UP000192907">
    <property type="component" value="Unassembled WGS sequence"/>
</dbReference>
<dbReference type="PANTHER" id="PTHR43395">
    <property type="entry name" value="SENSOR HISTIDINE KINASE CHEA"/>
    <property type="match status" value="1"/>
</dbReference>